<evidence type="ECO:0008006" key="3">
    <source>
        <dbReference type="Google" id="ProtNLM"/>
    </source>
</evidence>
<evidence type="ECO:0000256" key="1">
    <source>
        <dbReference type="SAM" id="MobiDB-lite"/>
    </source>
</evidence>
<gene>
    <name evidence="2" type="ORF">METZ01_LOCUS201116</name>
</gene>
<organism evidence="2">
    <name type="scientific">marine metagenome</name>
    <dbReference type="NCBI Taxonomy" id="408172"/>
    <lineage>
        <taxon>unclassified sequences</taxon>
        <taxon>metagenomes</taxon>
        <taxon>ecological metagenomes</taxon>
    </lineage>
</organism>
<dbReference type="Pfam" id="PF02620">
    <property type="entry name" value="YceD"/>
    <property type="match status" value="1"/>
</dbReference>
<dbReference type="AlphaFoldDB" id="A0A382ED50"/>
<feature type="non-terminal residue" evidence="2">
    <location>
        <position position="1"/>
    </location>
</feature>
<dbReference type="EMBL" id="UINC01043769">
    <property type="protein sequence ID" value="SVB48262.1"/>
    <property type="molecule type" value="Genomic_DNA"/>
</dbReference>
<dbReference type="InterPro" id="IPR003772">
    <property type="entry name" value="YceD"/>
</dbReference>
<reference evidence="2" key="1">
    <citation type="submission" date="2018-05" db="EMBL/GenBank/DDBJ databases">
        <authorList>
            <person name="Lanie J.A."/>
            <person name="Ng W.-L."/>
            <person name="Kazmierczak K.M."/>
            <person name="Andrzejewski T.M."/>
            <person name="Davidsen T.M."/>
            <person name="Wayne K.J."/>
            <person name="Tettelin H."/>
            <person name="Glass J.I."/>
            <person name="Rusch D."/>
            <person name="Podicherti R."/>
            <person name="Tsui H.-C.T."/>
            <person name="Winkler M.E."/>
        </authorList>
    </citation>
    <scope>NUCLEOTIDE SEQUENCE</scope>
</reference>
<proteinExistence type="predicted"/>
<sequence length="130" mass="13878">AGTLRADWVSECRRCLEPLVGSLELAVREVFAGGRERDATDRGSGHSAEESDVYPLGVKDLDLEPMVRDTLLLALPLSPLCAPDCSGPDPARFPAGLQTDTGHGEEASTGDPRWSVLDVLRRPARGPGDD</sequence>
<evidence type="ECO:0000313" key="2">
    <source>
        <dbReference type="EMBL" id="SVB48262.1"/>
    </source>
</evidence>
<feature type="region of interest" description="Disordered" evidence="1">
    <location>
        <begin position="85"/>
        <end position="130"/>
    </location>
</feature>
<protein>
    <recommendedName>
        <fullName evidence="3">23S rRNA accumulation protein YceD</fullName>
    </recommendedName>
</protein>
<name>A0A382ED50_9ZZZZ</name>
<accession>A0A382ED50</accession>